<evidence type="ECO:0000313" key="3">
    <source>
        <dbReference type="Proteomes" id="UP000065641"/>
    </source>
</evidence>
<evidence type="ECO:0008006" key="4">
    <source>
        <dbReference type="Google" id="ProtNLM"/>
    </source>
</evidence>
<accession>A0A0S2KE82</accession>
<keyword evidence="1" id="KW-0812">Transmembrane</keyword>
<evidence type="ECO:0000313" key="2">
    <source>
        <dbReference type="EMBL" id="ALO46635.1"/>
    </source>
</evidence>
<dbReference type="STRING" id="1249552.PS2015_1994"/>
<dbReference type="InterPro" id="IPR018643">
    <property type="entry name" value="DUF2069_membrane"/>
</dbReference>
<reference evidence="2 3" key="1">
    <citation type="submission" date="2015-11" db="EMBL/GenBank/DDBJ databases">
        <authorList>
            <person name="Zhang Y."/>
            <person name="Guo Z."/>
        </authorList>
    </citation>
    <scope>NUCLEOTIDE SEQUENCE [LARGE SCALE GENOMIC DNA]</scope>
    <source>
        <strain evidence="2 3">KCTC 32221</strain>
    </source>
</reference>
<proteinExistence type="predicted"/>
<keyword evidence="1" id="KW-1133">Transmembrane helix</keyword>
<dbReference type="Proteomes" id="UP000065641">
    <property type="component" value="Chromosome"/>
</dbReference>
<feature type="transmembrane region" description="Helical" evidence="1">
    <location>
        <begin position="74"/>
        <end position="93"/>
    </location>
</feature>
<protein>
    <recommendedName>
        <fullName evidence="4">DUF2069 domain-containing protein</fullName>
    </recommendedName>
</protein>
<keyword evidence="1" id="KW-0472">Membrane</keyword>
<feature type="transmembrane region" description="Helical" evidence="1">
    <location>
        <begin position="44"/>
        <end position="62"/>
    </location>
</feature>
<dbReference type="EMBL" id="CP013189">
    <property type="protein sequence ID" value="ALO46635.1"/>
    <property type="molecule type" value="Genomic_DNA"/>
</dbReference>
<sequence>MTEVWQPVPKPVKNARMAVMVSYFGILGLFTGDALVSLFQGAPLAVAIFWWVFRILPLSIFWPGLRKNHLRTHAWLSFAILMYFVHAVVVSFVPGELFYGLLYSVLCTALFCALIWYIRVARKYLGQNLMSPTSPSKS</sequence>
<dbReference type="RefSeq" id="WP_058022106.1">
    <property type="nucleotide sequence ID" value="NZ_CP013189.1"/>
</dbReference>
<gene>
    <name evidence="2" type="ORF">PS2015_1994</name>
</gene>
<dbReference type="OrthoDB" id="5738125at2"/>
<dbReference type="KEGG" id="pspi:PS2015_1994"/>
<dbReference type="AlphaFoldDB" id="A0A0S2KE82"/>
<keyword evidence="3" id="KW-1185">Reference proteome</keyword>
<feature type="transmembrane region" description="Helical" evidence="1">
    <location>
        <begin position="99"/>
        <end position="118"/>
    </location>
</feature>
<organism evidence="2 3">
    <name type="scientific">Pseudohongiella spirulinae</name>
    <dbReference type="NCBI Taxonomy" id="1249552"/>
    <lineage>
        <taxon>Bacteria</taxon>
        <taxon>Pseudomonadati</taxon>
        <taxon>Pseudomonadota</taxon>
        <taxon>Gammaproteobacteria</taxon>
        <taxon>Pseudomonadales</taxon>
        <taxon>Pseudohongiellaceae</taxon>
        <taxon>Pseudohongiella</taxon>
    </lineage>
</organism>
<dbReference type="Pfam" id="PF09842">
    <property type="entry name" value="DUF2069"/>
    <property type="match status" value="1"/>
</dbReference>
<name>A0A0S2KE82_9GAMM</name>
<feature type="transmembrane region" description="Helical" evidence="1">
    <location>
        <begin position="20"/>
        <end position="38"/>
    </location>
</feature>
<evidence type="ECO:0000256" key="1">
    <source>
        <dbReference type="SAM" id="Phobius"/>
    </source>
</evidence>